<dbReference type="GO" id="GO:0008741">
    <property type="term" value="F:ribulokinase activity"/>
    <property type="evidence" value="ECO:0007669"/>
    <property type="project" value="UniProtKB-UniRule"/>
</dbReference>
<dbReference type="NCBIfam" id="NF003154">
    <property type="entry name" value="PRK04123.1"/>
    <property type="match status" value="1"/>
</dbReference>
<evidence type="ECO:0000256" key="6">
    <source>
        <dbReference type="ARBA" id="ARBA00023277"/>
    </source>
</evidence>
<reference evidence="12" key="1">
    <citation type="submission" date="2023-01" db="EMBL/GenBank/DDBJ databases">
        <title>Human gut microbiome strain richness.</title>
        <authorList>
            <person name="Chen-Liaw A."/>
        </authorList>
    </citation>
    <scope>NUCLEOTIDE SEQUENCE</scope>
    <source>
        <strain evidence="12">B1_m1001713B170214d0_201011</strain>
    </source>
</reference>
<evidence type="ECO:0000313" key="13">
    <source>
        <dbReference type="Proteomes" id="UP001300871"/>
    </source>
</evidence>
<dbReference type="RefSeq" id="WP_272120379.1">
    <property type="nucleotide sequence ID" value="NZ_JAQLGH010000002.1"/>
</dbReference>
<keyword evidence="6 7" id="KW-0119">Carbohydrate metabolism</keyword>
<dbReference type="GO" id="GO:0019569">
    <property type="term" value="P:L-arabinose catabolic process to D-xylulose 5-phosphate"/>
    <property type="evidence" value="ECO:0007669"/>
    <property type="project" value="UniProtKB-UniRule"/>
</dbReference>
<dbReference type="NCBIfam" id="TIGR01234">
    <property type="entry name" value="L-ribulokinase"/>
    <property type="match status" value="1"/>
</dbReference>
<keyword evidence="3 7" id="KW-0418">Kinase</keyword>
<evidence type="ECO:0000313" key="12">
    <source>
        <dbReference type="EMBL" id="MDB1998805.1"/>
    </source>
</evidence>
<dbReference type="InterPro" id="IPR005929">
    <property type="entry name" value="Ribulokinase"/>
</dbReference>
<dbReference type="PROSITE" id="PS00445">
    <property type="entry name" value="FGGY_KINASES_2"/>
    <property type="match status" value="1"/>
</dbReference>
<evidence type="ECO:0000259" key="11">
    <source>
        <dbReference type="Pfam" id="PF02782"/>
    </source>
</evidence>
<dbReference type="GO" id="GO:0005524">
    <property type="term" value="F:ATP binding"/>
    <property type="evidence" value="ECO:0007669"/>
    <property type="project" value="UniProtKB-UniRule"/>
</dbReference>
<dbReference type="GO" id="GO:0005737">
    <property type="term" value="C:cytoplasm"/>
    <property type="evidence" value="ECO:0007669"/>
    <property type="project" value="TreeGrafter"/>
</dbReference>
<dbReference type="AlphaFoldDB" id="A0AAW6APP8"/>
<dbReference type="GO" id="GO:0019150">
    <property type="term" value="F:D-ribulokinase activity"/>
    <property type="evidence" value="ECO:0007669"/>
    <property type="project" value="TreeGrafter"/>
</dbReference>
<dbReference type="InterPro" id="IPR000577">
    <property type="entry name" value="Carb_kinase_FGGY"/>
</dbReference>
<dbReference type="EMBL" id="JAQLGM010000002">
    <property type="protein sequence ID" value="MDB1998805.1"/>
    <property type="molecule type" value="Genomic_DNA"/>
</dbReference>
<comment type="caution">
    <text evidence="12">The sequence shown here is derived from an EMBL/GenBank/DDBJ whole genome shotgun (WGS) entry which is preliminary data.</text>
</comment>
<dbReference type="Gene3D" id="3.30.420.40">
    <property type="match status" value="2"/>
</dbReference>
<dbReference type="SUPFAM" id="SSF53067">
    <property type="entry name" value="Actin-like ATPase domain"/>
    <property type="match status" value="2"/>
</dbReference>
<evidence type="ECO:0000256" key="2">
    <source>
        <dbReference type="ARBA" id="ARBA00022741"/>
    </source>
</evidence>
<dbReference type="PANTHER" id="PTHR43435">
    <property type="entry name" value="RIBULOKINASE"/>
    <property type="match status" value="1"/>
</dbReference>
<dbReference type="InterPro" id="IPR018483">
    <property type="entry name" value="Carb_kinase_FGGY_CS"/>
</dbReference>
<dbReference type="Proteomes" id="UP001300871">
    <property type="component" value="Unassembled WGS sequence"/>
</dbReference>
<keyword evidence="5 7" id="KW-0054">Arabinose catabolism</keyword>
<dbReference type="InterPro" id="IPR018485">
    <property type="entry name" value="FGGY_C"/>
</dbReference>
<name>A0AAW6APP8_CLOSY</name>
<dbReference type="CDD" id="cd07781">
    <property type="entry name" value="ASKHA_NBD_FGGY_L-RBK"/>
    <property type="match status" value="1"/>
</dbReference>
<dbReference type="PIRSF" id="PIRSF000538">
    <property type="entry name" value="GlpK"/>
    <property type="match status" value="1"/>
</dbReference>
<evidence type="ECO:0000256" key="9">
    <source>
        <dbReference type="RuleBase" id="RU003455"/>
    </source>
</evidence>
<comment type="pathway">
    <text evidence="7 9">Carbohydrate degradation; L-arabinose degradation via L-ribulose; D-xylulose 5-phosphate from L-arabinose (bacterial route): step 2/3.</text>
</comment>
<keyword evidence="2 7" id="KW-0547">Nucleotide-binding</keyword>
<sequence>MGKYTIGIDFGTLSARCVLVNVADGKETAVSVCGYRHGVMDEKLPSGKALPPGGFALQEPQDYVEALQTTIREVIEKGRIRPEEICAAGVDFTSCTMLPVKEDGTPLCGTERYRDEPNAYVKLWKHHSAQKYADRINEVAKQRGEDFLKRYGGKISSEWMFPKIMETFCDAPELYGETGSFMEAADWIVMLLTGRMTRNTSSLGFKAIWNPRDGYPPEDFFKELMPGMEHVVSEKLKGEIITIGSCAGRVTREAAALTGLKEGTIVAAGHLDAAGASVGAGVITPGRMLIMMGTSSCHELLAEQELYVPGVCGYNHDCVIPGYIGYEAGQSCVGDHFEWLIKHCVPEAYCREAETSGLDLNTYLSGKAAGKLPGETGLIALDWWNGNRSILVDGDLTGVLVGMTLKTRPEDIYRALVEATAYGTRKIIENYTACGIAIDEVIISGGIARKNPFIMQIYADVLGKPIRIAGSRQNAALSSAIWAAYAAGEANGGYSSLEEAVGHMAAPIVRTYEPDETAKPVYDILYQEYGRLHDYFGRGANPVMKTLKTLSVEQKKGYCSHHAKSGMV</sequence>
<keyword evidence="4 7" id="KW-0067">ATP-binding</keyword>
<feature type="domain" description="Carbohydrate kinase FGGY N-terminal" evidence="10">
    <location>
        <begin position="4"/>
        <end position="279"/>
    </location>
</feature>
<evidence type="ECO:0000256" key="1">
    <source>
        <dbReference type="ARBA" id="ARBA00022679"/>
    </source>
</evidence>
<feature type="domain" description="Carbohydrate kinase FGGY C-terminal" evidence="11">
    <location>
        <begin position="289"/>
        <end position="487"/>
    </location>
</feature>
<dbReference type="HAMAP" id="MF_00520">
    <property type="entry name" value="Ribulokinase"/>
    <property type="match status" value="1"/>
</dbReference>
<organism evidence="12 13">
    <name type="scientific">Clostridium symbiosum</name>
    <name type="common">Bacteroides symbiosus</name>
    <dbReference type="NCBI Taxonomy" id="1512"/>
    <lineage>
        <taxon>Bacteria</taxon>
        <taxon>Bacillati</taxon>
        <taxon>Bacillota</taxon>
        <taxon>Clostridia</taxon>
        <taxon>Lachnospirales</taxon>
        <taxon>Lachnospiraceae</taxon>
        <taxon>Otoolea</taxon>
    </lineage>
</organism>
<evidence type="ECO:0000256" key="8">
    <source>
        <dbReference type="NCBIfam" id="TIGR01234"/>
    </source>
</evidence>
<dbReference type="EC" id="2.7.1.16" evidence="7 8"/>
<evidence type="ECO:0000256" key="4">
    <source>
        <dbReference type="ARBA" id="ARBA00022840"/>
    </source>
</evidence>
<keyword evidence="1 7" id="KW-0808">Transferase</keyword>
<dbReference type="Pfam" id="PF02782">
    <property type="entry name" value="FGGY_C"/>
    <property type="match status" value="1"/>
</dbReference>
<dbReference type="Pfam" id="PF00370">
    <property type="entry name" value="FGGY_N"/>
    <property type="match status" value="1"/>
</dbReference>
<comment type="similarity">
    <text evidence="7 9">Belongs to the ribulokinase family.</text>
</comment>
<evidence type="ECO:0000256" key="5">
    <source>
        <dbReference type="ARBA" id="ARBA00022935"/>
    </source>
</evidence>
<evidence type="ECO:0000259" key="10">
    <source>
        <dbReference type="Pfam" id="PF00370"/>
    </source>
</evidence>
<dbReference type="InterPro" id="IPR043129">
    <property type="entry name" value="ATPase_NBD"/>
</dbReference>
<protein>
    <recommendedName>
        <fullName evidence="7 8">Ribulokinase</fullName>
        <ecNumber evidence="7 8">2.7.1.16</ecNumber>
    </recommendedName>
</protein>
<dbReference type="PANTHER" id="PTHR43435:SF4">
    <property type="entry name" value="FGGY CARBOHYDRATE KINASE DOMAIN-CONTAINING PROTEIN"/>
    <property type="match status" value="1"/>
</dbReference>
<comment type="catalytic activity">
    <reaction evidence="7 9">
        <text>L-ribulose + ATP = L-ribulose 5-phosphate + ADP + H(+)</text>
        <dbReference type="Rhea" id="RHEA:22072"/>
        <dbReference type="ChEBI" id="CHEBI:15378"/>
        <dbReference type="ChEBI" id="CHEBI:16880"/>
        <dbReference type="ChEBI" id="CHEBI:30616"/>
        <dbReference type="ChEBI" id="CHEBI:58226"/>
        <dbReference type="ChEBI" id="CHEBI:456216"/>
        <dbReference type="EC" id="2.7.1.16"/>
    </reaction>
</comment>
<proteinExistence type="inferred from homology"/>
<evidence type="ECO:0000256" key="7">
    <source>
        <dbReference type="HAMAP-Rule" id="MF_00520"/>
    </source>
</evidence>
<evidence type="ECO:0000256" key="3">
    <source>
        <dbReference type="ARBA" id="ARBA00022777"/>
    </source>
</evidence>
<dbReference type="InterPro" id="IPR018484">
    <property type="entry name" value="FGGY_N"/>
</dbReference>
<comment type="catalytic activity">
    <reaction evidence="7">
        <text>D-ribulose + ATP = D-ribulose 5-phosphate + ADP + H(+)</text>
        <dbReference type="Rhea" id="RHEA:17601"/>
        <dbReference type="ChEBI" id="CHEBI:15378"/>
        <dbReference type="ChEBI" id="CHEBI:17173"/>
        <dbReference type="ChEBI" id="CHEBI:30616"/>
        <dbReference type="ChEBI" id="CHEBI:58121"/>
        <dbReference type="ChEBI" id="CHEBI:456216"/>
        <dbReference type="EC" id="2.7.1.16"/>
    </reaction>
</comment>
<accession>A0AAW6APP8</accession>
<gene>
    <name evidence="7" type="primary">araB</name>
    <name evidence="12" type="ORF">PM006_01110</name>
</gene>